<evidence type="ECO:0000256" key="5">
    <source>
        <dbReference type="ARBA" id="ARBA00022833"/>
    </source>
</evidence>
<feature type="transmembrane region" description="Helical" evidence="9">
    <location>
        <begin position="160"/>
        <end position="181"/>
    </location>
</feature>
<dbReference type="InterPro" id="IPR027470">
    <property type="entry name" value="Cation_efflux_CTD"/>
</dbReference>
<evidence type="ECO:0000256" key="4">
    <source>
        <dbReference type="ARBA" id="ARBA00022692"/>
    </source>
</evidence>
<dbReference type="GO" id="GO:0005385">
    <property type="term" value="F:zinc ion transmembrane transporter activity"/>
    <property type="evidence" value="ECO:0007669"/>
    <property type="project" value="TreeGrafter"/>
</dbReference>
<name>A0AAW2YYE5_9EUKA</name>
<organism evidence="12 13">
    <name type="scientific">Acrasis kona</name>
    <dbReference type="NCBI Taxonomy" id="1008807"/>
    <lineage>
        <taxon>Eukaryota</taxon>
        <taxon>Discoba</taxon>
        <taxon>Heterolobosea</taxon>
        <taxon>Tetramitia</taxon>
        <taxon>Eutetramitia</taxon>
        <taxon>Acrasidae</taxon>
        <taxon>Acrasis</taxon>
    </lineage>
</organism>
<dbReference type="InterPro" id="IPR036837">
    <property type="entry name" value="Cation_efflux_CTD_sf"/>
</dbReference>
<dbReference type="Pfam" id="PF16916">
    <property type="entry name" value="ZT_dimer"/>
    <property type="match status" value="1"/>
</dbReference>
<feature type="compositionally biased region" description="Basic and acidic residues" evidence="8">
    <location>
        <begin position="266"/>
        <end position="292"/>
    </location>
</feature>
<evidence type="ECO:0000256" key="3">
    <source>
        <dbReference type="ARBA" id="ARBA00022448"/>
    </source>
</evidence>
<proteinExistence type="inferred from homology"/>
<feature type="transmembrane region" description="Helical" evidence="9">
    <location>
        <begin position="134"/>
        <end position="154"/>
    </location>
</feature>
<keyword evidence="13" id="KW-1185">Reference proteome</keyword>
<dbReference type="EMBL" id="JAOPGA020000821">
    <property type="protein sequence ID" value="KAL0482124.1"/>
    <property type="molecule type" value="Genomic_DNA"/>
</dbReference>
<evidence type="ECO:0000313" key="12">
    <source>
        <dbReference type="EMBL" id="KAL0482124.1"/>
    </source>
</evidence>
<dbReference type="PANTHER" id="PTHR45820:SF4">
    <property type="entry name" value="ZINC TRANSPORTER 63C, ISOFORM F"/>
    <property type="match status" value="1"/>
</dbReference>
<gene>
    <name evidence="12" type="ORF">AKO1_013386</name>
</gene>
<dbReference type="InterPro" id="IPR002395">
    <property type="entry name" value="Kininogen"/>
</dbReference>
<evidence type="ECO:0000256" key="6">
    <source>
        <dbReference type="ARBA" id="ARBA00022989"/>
    </source>
</evidence>
<accession>A0AAW2YYE5</accession>
<evidence type="ECO:0000256" key="8">
    <source>
        <dbReference type="SAM" id="MobiDB-lite"/>
    </source>
</evidence>
<dbReference type="InterPro" id="IPR027469">
    <property type="entry name" value="Cation_efflux_TMD_sf"/>
</dbReference>
<evidence type="ECO:0000259" key="10">
    <source>
        <dbReference type="Pfam" id="PF01545"/>
    </source>
</evidence>
<keyword evidence="4 9" id="KW-0812">Transmembrane</keyword>
<keyword evidence="7 9" id="KW-0472">Membrane</keyword>
<comment type="similarity">
    <text evidence="2">Belongs to the cation diffusion facilitator (CDF) transporter (TC 2.A.4) family. SLC30A subfamily.</text>
</comment>
<dbReference type="AlphaFoldDB" id="A0AAW2YYE5"/>
<protein>
    <submittedName>
        <fullName evidence="12">Zinc transporter</fullName>
    </submittedName>
</protein>
<keyword evidence="5" id="KW-0862">Zinc</keyword>
<dbReference type="PANTHER" id="PTHR45820">
    <property type="entry name" value="FI23527P1"/>
    <property type="match status" value="1"/>
</dbReference>
<keyword evidence="6 9" id="KW-1133">Transmembrane helix</keyword>
<evidence type="ECO:0000313" key="13">
    <source>
        <dbReference type="Proteomes" id="UP001431209"/>
    </source>
</evidence>
<dbReference type="SUPFAM" id="SSF160240">
    <property type="entry name" value="Cation efflux protein cytoplasmic domain-like"/>
    <property type="match status" value="1"/>
</dbReference>
<evidence type="ECO:0000256" key="9">
    <source>
        <dbReference type="SAM" id="Phobius"/>
    </source>
</evidence>
<feature type="transmembrane region" description="Helical" evidence="9">
    <location>
        <begin position="344"/>
        <end position="361"/>
    </location>
</feature>
<keyword evidence="3" id="KW-0813">Transport</keyword>
<evidence type="ECO:0000256" key="2">
    <source>
        <dbReference type="ARBA" id="ARBA00008873"/>
    </source>
</evidence>
<dbReference type="GO" id="GO:0010312">
    <property type="term" value="P:detoxification of zinc ion"/>
    <property type="evidence" value="ECO:0007669"/>
    <property type="project" value="TreeGrafter"/>
</dbReference>
<dbReference type="GO" id="GO:0006882">
    <property type="term" value="P:intracellular zinc ion homeostasis"/>
    <property type="evidence" value="ECO:0007669"/>
    <property type="project" value="TreeGrafter"/>
</dbReference>
<feature type="domain" description="Cation efflux protein transmembrane" evidence="10">
    <location>
        <begin position="134"/>
        <end position="369"/>
    </location>
</feature>
<dbReference type="InterPro" id="IPR002524">
    <property type="entry name" value="Cation_efflux"/>
</dbReference>
<dbReference type="GO" id="GO:0016020">
    <property type="term" value="C:membrane"/>
    <property type="evidence" value="ECO:0007669"/>
    <property type="project" value="UniProtKB-SubCell"/>
</dbReference>
<feature type="compositionally biased region" description="Basic and acidic residues" evidence="8">
    <location>
        <begin position="32"/>
        <end position="112"/>
    </location>
</feature>
<evidence type="ECO:0000256" key="1">
    <source>
        <dbReference type="ARBA" id="ARBA00004141"/>
    </source>
</evidence>
<feature type="transmembrane region" description="Helical" evidence="9">
    <location>
        <begin position="306"/>
        <end position="332"/>
    </location>
</feature>
<feature type="transmembrane region" description="Helical" evidence="9">
    <location>
        <begin position="236"/>
        <end position="256"/>
    </location>
</feature>
<comment type="subcellular location">
    <subcellularLocation>
        <location evidence="1">Membrane</location>
        <topology evidence="1">Multi-pass membrane protein</topology>
    </subcellularLocation>
</comment>
<dbReference type="Gene3D" id="1.20.1510.10">
    <property type="entry name" value="Cation efflux protein transmembrane domain"/>
    <property type="match status" value="1"/>
</dbReference>
<evidence type="ECO:0000256" key="7">
    <source>
        <dbReference type="ARBA" id="ARBA00023136"/>
    </source>
</evidence>
<sequence length="486" mass="53029">MSSTRHKKEDLQIMISPSSPDTVSIELDDEQEHGHGHGHSHGEKKSHGHSHGDDSHGHSHGDKKSSHGHSHGEKKSHGHSHGEESPRDESHGHSHEGGSHGHSHGEGSHDDDIINSSKAALEAENAYKSNMRMLIIMLVMVFVVFIAELLVGFIGKSLALLSDAFHMFSDFVSLIIGAAALRLSRRPRTARLSYGWGRAEILGGLINGVFLICVVMYIYVEAIGRFIEPTIIDQPLMVLIVGIIGLLVNLIGLIMFRGHAHSHGGGGHDHSHGDADHDHSHGESHSHDIEEGAKPKKHVNHNMFGVFLHILGDFLGSIGVIISAGILCFVDGKTNAWVNYIDPAVSVILSTIILFSTVPLVKNCSKILLQSVPEGIDLQEITERIKLVEGVLGVHELHVWHLVNTKIVCSLHVKCSNGEDFMSLAAKIQGILHSYGVHSTTIQPEYVEADEAEQRNCKLRCDTDGLSGCSEQDWCCREEPAPLLTL</sequence>
<dbReference type="Pfam" id="PF01545">
    <property type="entry name" value="Cation_efflux"/>
    <property type="match status" value="1"/>
</dbReference>
<dbReference type="PRINTS" id="PR00334">
    <property type="entry name" value="KININOGEN"/>
</dbReference>
<dbReference type="Proteomes" id="UP001431209">
    <property type="component" value="Unassembled WGS sequence"/>
</dbReference>
<reference evidence="12 13" key="1">
    <citation type="submission" date="2024-03" db="EMBL/GenBank/DDBJ databases">
        <title>The Acrasis kona genome and developmental transcriptomes reveal deep origins of eukaryotic multicellular pathways.</title>
        <authorList>
            <person name="Sheikh S."/>
            <person name="Fu C.-J."/>
            <person name="Brown M.W."/>
            <person name="Baldauf S.L."/>
        </authorList>
    </citation>
    <scope>NUCLEOTIDE SEQUENCE [LARGE SCALE GENOMIC DNA]</scope>
    <source>
        <strain evidence="12 13">ATCC MYA-3509</strain>
    </source>
</reference>
<dbReference type="InterPro" id="IPR058533">
    <property type="entry name" value="Cation_efflux_TM"/>
</dbReference>
<comment type="caution">
    <text evidence="12">The sequence shown here is derived from an EMBL/GenBank/DDBJ whole genome shotgun (WGS) entry which is preliminary data.</text>
</comment>
<feature type="region of interest" description="Disordered" evidence="8">
    <location>
        <begin position="264"/>
        <end position="292"/>
    </location>
</feature>
<evidence type="ECO:0000259" key="11">
    <source>
        <dbReference type="Pfam" id="PF16916"/>
    </source>
</evidence>
<dbReference type="SUPFAM" id="SSF161111">
    <property type="entry name" value="Cation efflux protein transmembrane domain-like"/>
    <property type="match status" value="1"/>
</dbReference>
<feature type="region of interest" description="Disordered" evidence="8">
    <location>
        <begin position="1"/>
        <end position="112"/>
    </location>
</feature>
<feature type="transmembrane region" description="Helical" evidence="9">
    <location>
        <begin position="201"/>
        <end position="220"/>
    </location>
</feature>
<feature type="domain" description="Cation efflux protein cytoplasmic" evidence="11">
    <location>
        <begin position="373"/>
        <end position="445"/>
    </location>
</feature>
<dbReference type="NCBIfam" id="TIGR01297">
    <property type="entry name" value="CDF"/>
    <property type="match status" value="1"/>
</dbReference>